<evidence type="ECO:0000256" key="6">
    <source>
        <dbReference type="ARBA" id="ARBA00022989"/>
    </source>
</evidence>
<dbReference type="EMBL" id="CP150637">
    <property type="protein sequence ID" value="WZW88665.1"/>
    <property type="molecule type" value="Genomic_DNA"/>
</dbReference>
<dbReference type="Pfam" id="PF12698">
    <property type="entry name" value="ABC2_membrane_3"/>
    <property type="match status" value="1"/>
</dbReference>
<evidence type="ECO:0000256" key="8">
    <source>
        <dbReference type="SAM" id="Phobius"/>
    </source>
</evidence>
<keyword evidence="5 8" id="KW-0812">Transmembrane</keyword>
<feature type="transmembrane region" description="Helical" evidence="8">
    <location>
        <begin position="292"/>
        <end position="309"/>
    </location>
</feature>
<dbReference type="PANTHER" id="PTHR30294:SF47">
    <property type="entry name" value="INNER MEMBRANE TRANSPORT PERMEASE YHHJ"/>
    <property type="match status" value="1"/>
</dbReference>
<keyword evidence="4" id="KW-1003">Cell membrane</keyword>
<dbReference type="PANTHER" id="PTHR30294">
    <property type="entry name" value="MEMBRANE COMPONENT OF ABC TRANSPORTER YHHJ-RELATED"/>
    <property type="match status" value="1"/>
</dbReference>
<feature type="domain" description="ABC transmembrane type-2" evidence="9">
    <location>
        <begin position="135"/>
        <end position="371"/>
    </location>
</feature>
<evidence type="ECO:0000256" key="5">
    <source>
        <dbReference type="ARBA" id="ARBA00022692"/>
    </source>
</evidence>
<name>A0ABZ3C1J4_9GAMM</name>
<evidence type="ECO:0000256" key="3">
    <source>
        <dbReference type="ARBA" id="ARBA00022448"/>
    </source>
</evidence>
<dbReference type="RefSeq" id="WP_026878090.1">
    <property type="nucleotide sequence ID" value="NZ_AZOD01000001.1"/>
</dbReference>
<keyword evidence="3" id="KW-0813">Transport</keyword>
<feature type="transmembrane region" description="Helical" evidence="8">
    <location>
        <begin position="222"/>
        <end position="246"/>
    </location>
</feature>
<dbReference type="Proteomes" id="UP001449178">
    <property type="component" value="Chromosome"/>
</dbReference>
<evidence type="ECO:0000313" key="10">
    <source>
        <dbReference type="EMBL" id="WZW88665.1"/>
    </source>
</evidence>
<reference evidence="10 11" key="1">
    <citation type="submission" date="2024-03" db="EMBL/GenBank/DDBJ databases">
        <title>Complete Genome Sequence and Annotation of Ignatzschineria larvae DSM 13226.</title>
        <authorList>
            <person name="Cantrell E."/>
            <person name="Burcham Z.M."/>
        </authorList>
    </citation>
    <scope>NUCLEOTIDE SEQUENCE [LARGE SCALE GENOMIC DNA]</scope>
    <source>
        <strain evidence="10 11">DSM 13226</strain>
    </source>
</reference>
<proteinExistence type="inferred from homology"/>
<feature type="transmembrane region" description="Helical" evidence="8">
    <location>
        <begin position="345"/>
        <end position="364"/>
    </location>
</feature>
<protein>
    <submittedName>
        <fullName evidence="10">ABC transporter permease</fullName>
    </submittedName>
</protein>
<evidence type="ECO:0000256" key="7">
    <source>
        <dbReference type="ARBA" id="ARBA00023136"/>
    </source>
</evidence>
<feature type="transmembrane region" description="Helical" evidence="8">
    <location>
        <begin position="175"/>
        <end position="201"/>
    </location>
</feature>
<keyword evidence="6 8" id="KW-1133">Transmembrane helix</keyword>
<evidence type="ECO:0000256" key="2">
    <source>
        <dbReference type="ARBA" id="ARBA00007783"/>
    </source>
</evidence>
<accession>A0ABZ3C1J4</accession>
<sequence>MNKTYAQNIYNLGIKELWSLIRDPFLLVLIAFTFTVSVYTAATAVPDGLQNASIAVVDEDRSTLSERIQSAFYPPQFTLPDNITLDEMDIGMDKGQYTFVLNIPPSFQQDLLGDRTPTMQLNIDATRMTQGFTGNVIITQIINGEVGEYIARERQKQSLPVNITERMRFNPNLTAAWFGALNEVINLITMLSIILTGAAVIRERERGTIEHLLVMPLTPFEIMLSKVWSMGLVVLIAASLSLVFVVQGWLKVPVEGSVGLFVFGAALNLFATTSIGIYLATLARNMPQFGMLLLLVLVPLQMLSGGMTARESMPELIQNIMLIAPTTHFIELGKAILFRGAGISIVWPQMLYLLIIGSAFFYFAHRRFRATIGQMA</sequence>
<keyword evidence="11" id="KW-1185">Reference proteome</keyword>
<dbReference type="PROSITE" id="PS51012">
    <property type="entry name" value="ABC_TM2"/>
    <property type="match status" value="1"/>
</dbReference>
<evidence type="ECO:0000256" key="1">
    <source>
        <dbReference type="ARBA" id="ARBA00004651"/>
    </source>
</evidence>
<evidence type="ECO:0000256" key="4">
    <source>
        <dbReference type="ARBA" id="ARBA00022475"/>
    </source>
</evidence>
<dbReference type="InterPro" id="IPR051449">
    <property type="entry name" value="ABC-2_transporter_component"/>
</dbReference>
<dbReference type="InterPro" id="IPR013525">
    <property type="entry name" value="ABC2_TM"/>
</dbReference>
<gene>
    <name evidence="10" type="ORF">WMO13_04555</name>
</gene>
<comment type="similarity">
    <text evidence="2">Belongs to the ABC-2 integral membrane protein family.</text>
</comment>
<feature type="transmembrane region" description="Helical" evidence="8">
    <location>
        <begin position="258"/>
        <end position="280"/>
    </location>
</feature>
<keyword evidence="7 8" id="KW-0472">Membrane</keyword>
<evidence type="ECO:0000313" key="11">
    <source>
        <dbReference type="Proteomes" id="UP001449178"/>
    </source>
</evidence>
<comment type="subcellular location">
    <subcellularLocation>
        <location evidence="1">Cell membrane</location>
        <topology evidence="1">Multi-pass membrane protein</topology>
    </subcellularLocation>
</comment>
<dbReference type="InterPro" id="IPR047817">
    <property type="entry name" value="ABC2_TM_bact-type"/>
</dbReference>
<dbReference type="Gene3D" id="3.40.1710.10">
    <property type="entry name" value="abc type-2 transporter like domain"/>
    <property type="match status" value="1"/>
</dbReference>
<feature type="transmembrane region" description="Helical" evidence="8">
    <location>
        <begin position="25"/>
        <end position="45"/>
    </location>
</feature>
<organism evidence="10 11">
    <name type="scientific">Ignatzschineria larvae DSM 13226</name>
    <dbReference type="NCBI Taxonomy" id="1111732"/>
    <lineage>
        <taxon>Bacteria</taxon>
        <taxon>Pseudomonadati</taxon>
        <taxon>Pseudomonadota</taxon>
        <taxon>Gammaproteobacteria</taxon>
        <taxon>Cardiobacteriales</taxon>
        <taxon>Ignatzschineriaceae</taxon>
        <taxon>Ignatzschineria</taxon>
    </lineage>
</organism>
<evidence type="ECO:0000259" key="9">
    <source>
        <dbReference type="PROSITE" id="PS51012"/>
    </source>
</evidence>